<accession>A0AAV6SFU7</accession>
<evidence type="ECO:0000313" key="3">
    <source>
        <dbReference type="Proteomes" id="UP000693946"/>
    </source>
</evidence>
<gene>
    <name evidence="2" type="ORF">JOB18_028904</name>
</gene>
<protein>
    <submittedName>
        <fullName evidence="2">Uncharacterized protein</fullName>
    </submittedName>
</protein>
<organism evidence="2 3">
    <name type="scientific">Solea senegalensis</name>
    <name type="common">Senegalese sole</name>
    <dbReference type="NCBI Taxonomy" id="28829"/>
    <lineage>
        <taxon>Eukaryota</taxon>
        <taxon>Metazoa</taxon>
        <taxon>Chordata</taxon>
        <taxon>Craniata</taxon>
        <taxon>Vertebrata</taxon>
        <taxon>Euteleostomi</taxon>
        <taxon>Actinopterygii</taxon>
        <taxon>Neopterygii</taxon>
        <taxon>Teleostei</taxon>
        <taxon>Neoteleostei</taxon>
        <taxon>Acanthomorphata</taxon>
        <taxon>Carangaria</taxon>
        <taxon>Pleuronectiformes</taxon>
        <taxon>Pleuronectoidei</taxon>
        <taxon>Soleidae</taxon>
        <taxon>Solea</taxon>
    </lineage>
</organism>
<proteinExistence type="predicted"/>
<dbReference type="AlphaFoldDB" id="A0AAV6SFU7"/>
<sequence length="231" mass="25557">MGRLQGGFRRLSCPLCFVQPPYMGLTYGEGDACLCVPEMEQHINMSKVMVAAFTFCSRWAAGVAGRERKRERGEQGLHQGCSLDRANKSRPVTCSMAPFEEWGKFGQSEEKGRRSLFSLPKQLTAPRSTGERTDGRPSGRARGTGFALRPWESLWLTSPAQGANVTGLNGSERKQHYLSYKWSCTRVQSGYESSALHPRREGVHVSVRYCARGGCRGLIKCGYARRGIAGV</sequence>
<reference evidence="2 3" key="1">
    <citation type="journal article" date="2021" name="Sci. Rep.">
        <title>Chromosome anchoring in Senegalese sole (Solea senegalensis) reveals sex-associated markers and genome rearrangements in flatfish.</title>
        <authorList>
            <person name="Guerrero-Cozar I."/>
            <person name="Gomez-Garrido J."/>
            <person name="Berbel C."/>
            <person name="Martinez-Blanch J.F."/>
            <person name="Alioto T."/>
            <person name="Claros M.G."/>
            <person name="Gagnaire P.A."/>
            <person name="Manchado M."/>
        </authorList>
    </citation>
    <scope>NUCLEOTIDE SEQUENCE [LARGE SCALE GENOMIC DNA]</scope>
    <source>
        <strain evidence="2">Sse05_10M</strain>
    </source>
</reference>
<evidence type="ECO:0000313" key="2">
    <source>
        <dbReference type="EMBL" id="KAG7516321.1"/>
    </source>
</evidence>
<name>A0AAV6SFU7_SOLSE</name>
<comment type="caution">
    <text evidence="2">The sequence shown here is derived from an EMBL/GenBank/DDBJ whole genome shotgun (WGS) entry which is preliminary data.</text>
</comment>
<dbReference type="EMBL" id="JAGKHQ010000005">
    <property type="protein sequence ID" value="KAG7516321.1"/>
    <property type="molecule type" value="Genomic_DNA"/>
</dbReference>
<keyword evidence="3" id="KW-1185">Reference proteome</keyword>
<dbReference type="Proteomes" id="UP000693946">
    <property type="component" value="Linkage Group LG13"/>
</dbReference>
<evidence type="ECO:0000256" key="1">
    <source>
        <dbReference type="SAM" id="MobiDB-lite"/>
    </source>
</evidence>
<feature type="region of interest" description="Disordered" evidence="1">
    <location>
        <begin position="116"/>
        <end position="143"/>
    </location>
</feature>